<dbReference type="InterPro" id="IPR001789">
    <property type="entry name" value="Sig_transdc_resp-reg_receiver"/>
</dbReference>
<evidence type="ECO:0000256" key="2">
    <source>
        <dbReference type="ARBA" id="ARBA00012438"/>
    </source>
</evidence>
<keyword evidence="6" id="KW-0902">Two-component regulatory system</keyword>
<dbReference type="InterPro" id="IPR004358">
    <property type="entry name" value="Sig_transdc_His_kin-like_C"/>
</dbReference>
<evidence type="ECO:0000256" key="3">
    <source>
        <dbReference type="ARBA" id="ARBA00022553"/>
    </source>
</evidence>
<gene>
    <name evidence="13" type="ORF">BWI75_19720</name>
</gene>
<name>A0A6N8FZV3_9CHRO</name>
<dbReference type="Pfam" id="PF00989">
    <property type="entry name" value="PAS"/>
    <property type="match status" value="1"/>
</dbReference>
<feature type="domain" description="PAS" evidence="11">
    <location>
        <begin position="132"/>
        <end position="205"/>
    </location>
</feature>
<evidence type="ECO:0000259" key="11">
    <source>
        <dbReference type="PROSITE" id="PS50112"/>
    </source>
</evidence>
<dbReference type="NCBIfam" id="TIGR00229">
    <property type="entry name" value="sensory_box"/>
    <property type="match status" value="1"/>
</dbReference>
<evidence type="ECO:0000259" key="10">
    <source>
        <dbReference type="PROSITE" id="PS50110"/>
    </source>
</evidence>
<dbReference type="SUPFAM" id="SSF52172">
    <property type="entry name" value="CheY-like"/>
    <property type="match status" value="1"/>
</dbReference>
<dbReference type="InterPro" id="IPR000014">
    <property type="entry name" value="PAS"/>
</dbReference>
<dbReference type="CDD" id="cd00082">
    <property type="entry name" value="HisKA"/>
    <property type="match status" value="1"/>
</dbReference>
<dbReference type="InterPro" id="IPR001610">
    <property type="entry name" value="PAC"/>
</dbReference>
<comment type="caution">
    <text evidence="13">The sequence shown here is derived from an EMBL/GenBank/DDBJ whole genome shotgun (WGS) entry which is preliminary data.</text>
</comment>
<protein>
    <recommendedName>
        <fullName evidence="2">histidine kinase</fullName>
        <ecNumber evidence="2">2.7.13.3</ecNumber>
    </recommendedName>
</protein>
<dbReference type="SMART" id="SM00448">
    <property type="entry name" value="REC"/>
    <property type="match status" value="1"/>
</dbReference>
<evidence type="ECO:0000256" key="4">
    <source>
        <dbReference type="ARBA" id="ARBA00022679"/>
    </source>
</evidence>
<dbReference type="SMART" id="SM00387">
    <property type="entry name" value="HATPase_c"/>
    <property type="match status" value="1"/>
</dbReference>
<dbReference type="Pfam" id="PF02518">
    <property type="entry name" value="HATPase_c"/>
    <property type="match status" value="1"/>
</dbReference>
<dbReference type="PANTHER" id="PTHR43047">
    <property type="entry name" value="TWO-COMPONENT HISTIDINE PROTEIN KINASE"/>
    <property type="match status" value="1"/>
</dbReference>
<keyword evidence="5 13" id="KW-0418">Kinase</keyword>
<dbReference type="GO" id="GO:0005886">
    <property type="term" value="C:plasma membrane"/>
    <property type="evidence" value="ECO:0007669"/>
    <property type="project" value="TreeGrafter"/>
</dbReference>
<feature type="domain" description="PAC" evidence="12">
    <location>
        <begin position="210"/>
        <end position="262"/>
    </location>
</feature>
<evidence type="ECO:0000313" key="14">
    <source>
        <dbReference type="Proteomes" id="UP000441797"/>
    </source>
</evidence>
<dbReference type="Pfam" id="PF00072">
    <property type="entry name" value="Response_reg"/>
    <property type="match status" value="1"/>
</dbReference>
<dbReference type="GO" id="GO:0006355">
    <property type="term" value="P:regulation of DNA-templated transcription"/>
    <property type="evidence" value="ECO:0007669"/>
    <property type="project" value="InterPro"/>
</dbReference>
<evidence type="ECO:0000259" key="9">
    <source>
        <dbReference type="PROSITE" id="PS50109"/>
    </source>
</evidence>
<dbReference type="CDD" id="cd00130">
    <property type="entry name" value="PAS"/>
    <property type="match status" value="1"/>
</dbReference>
<evidence type="ECO:0000256" key="7">
    <source>
        <dbReference type="PROSITE-ProRule" id="PRU00169"/>
    </source>
</evidence>
<keyword evidence="8" id="KW-0175">Coiled coil</keyword>
<dbReference type="CDD" id="cd17534">
    <property type="entry name" value="REC_DC-like"/>
    <property type="match status" value="1"/>
</dbReference>
<dbReference type="OrthoDB" id="9809987at2"/>
<dbReference type="Gene3D" id="3.30.565.10">
    <property type="entry name" value="Histidine kinase-like ATPase, C-terminal domain"/>
    <property type="match status" value="1"/>
</dbReference>
<dbReference type="InterPro" id="IPR035965">
    <property type="entry name" value="PAS-like_dom_sf"/>
</dbReference>
<dbReference type="SUPFAM" id="SSF55874">
    <property type="entry name" value="ATPase domain of HSP90 chaperone/DNA topoisomerase II/histidine kinase"/>
    <property type="match status" value="1"/>
</dbReference>
<dbReference type="RefSeq" id="WP_105219046.1">
    <property type="nucleotide sequence ID" value="NZ_CAWNSU010000027.1"/>
</dbReference>
<dbReference type="InterPro" id="IPR003661">
    <property type="entry name" value="HisK_dim/P_dom"/>
</dbReference>
<organism evidence="13 14">
    <name type="scientific">Gloeocapsopsis dulcis AAB1 = 1H9</name>
    <dbReference type="NCBI Taxonomy" id="1433147"/>
    <lineage>
        <taxon>Bacteria</taxon>
        <taxon>Bacillati</taxon>
        <taxon>Cyanobacteriota</taxon>
        <taxon>Cyanophyceae</taxon>
        <taxon>Oscillatoriophycideae</taxon>
        <taxon>Chroococcales</taxon>
        <taxon>Chroococcaceae</taxon>
        <taxon>Gloeocapsopsis</taxon>
        <taxon>Gloeocapsopsis dulcis</taxon>
    </lineage>
</organism>
<dbReference type="PROSITE" id="PS50112">
    <property type="entry name" value="PAS"/>
    <property type="match status" value="1"/>
</dbReference>
<dbReference type="GO" id="GO:0009927">
    <property type="term" value="F:histidine phosphotransfer kinase activity"/>
    <property type="evidence" value="ECO:0007669"/>
    <property type="project" value="TreeGrafter"/>
</dbReference>
<dbReference type="Pfam" id="PF00512">
    <property type="entry name" value="HisKA"/>
    <property type="match status" value="1"/>
</dbReference>
<dbReference type="InterPro" id="IPR003594">
    <property type="entry name" value="HATPase_dom"/>
</dbReference>
<evidence type="ECO:0000256" key="5">
    <source>
        <dbReference type="ARBA" id="ARBA00022777"/>
    </source>
</evidence>
<dbReference type="PANTHER" id="PTHR43047:SF72">
    <property type="entry name" value="OSMOSENSING HISTIDINE PROTEIN KINASE SLN1"/>
    <property type="match status" value="1"/>
</dbReference>
<dbReference type="Gene3D" id="1.10.287.130">
    <property type="match status" value="1"/>
</dbReference>
<dbReference type="InterPro" id="IPR013767">
    <property type="entry name" value="PAS_fold"/>
</dbReference>
<comment type="catalytic activity">
    <reaction evidence="1">
        <text>ATP + protein L-histidine = ADP + protein N-phospho-L-histidine.</text>
        <dbReference type="EC" id="2.7.13.3"/>
    </reaction>
</comment>
<dbReference type="CDD" id="cd00075">
    <property type="entry name" value="HATPase"/>
    <property type="match status" value="1"/>
</dbReference>
<dbReference type="InterPro" id="IPR000700">
    <property type="entry name" value="PAS-assoc_C"/>
</dbReference>
<dbReference type="InterPro" id="IPR005467">
    <property type="entry name" value="His_kinase_dom"/>
</dbReference>
<dbReference type="PROSITE" id="PS50109">
    <property type="entry name" value="HIS_KIN"/>
    <property type="match status" value="1"/>
</dbReference>
<dbReference type="SMART" id="SM00091">
    <property type="entry name" value="PAS"/>
    <property type="match status" value="1"/>
</dbReference>
<evidence type="ECO:0000313" key="13">
    <source>
        <dbReference type="EMBL" id="MUL38491.1"/>
    </source>
</evidence>
<dbReference type="PRINTS" id="PR00344">
    <property type="entry name" value="BCTRLSENSOR"/>
</dbReference>
<feature type="coiled-coil region" evidence="8">
    <location>
        <begin position="247"/>
        <end position="282"/>
    </location>
</feature>
<dbReference type="GO" id="GO:0000155">
    <property type="term" value="F:phosphorelay sensor kinase activity"/>
    <property type="evidence" value="ECO:0007669"/>
    <property type="project" value="InterPro"/>
</dbReference>
<dbReference type="PROSITE" id="PS50113">
    <property type="entry name" value="PAC"/>
    <property type="match status" value="1"/>
</dbReference>
<dbReference type="SUPFAM" id="SSF55785">
    <property type="entry name" value="PYP-like sensor domain (PAS domain)"/>
    <property type="match status" value="1"/>
</dbReference>
<sequence>MSKANILIVEDELLVAKDIQNRLTKFGYTVVASASSGSEAIQQATEKHPDVVLMDIRLKGKIDGIEAAHRIYDSLNIPVIYLTANADDSTLERAKKTEPFGYILKPFKEKELKTTIEITLTKHQLEKRLKQSEQWLATVLKSIGDAVITSDAFGVVTFINPVAESLTGWKYEEAYGRDATEIFNITHEVTRQKIDSPVVQVLQKGTTVDISEETLLITKNGTEIPIDDSAAPIRDDKGNITGVVLVFRDITERKQAKEARQKQIEQERLVTQLEKLNQLKDDFLSTVSHELRTPIANMKMAIQMLSVSQNTERSRRYLEILQAECTRETELINDLLDLQRLEIASFPIILTEAIHLNDWLPKVIEPFCNRSEQRQQILQIDIRPNLLPLLSDRASLERVIAELLNNACKYTSANGKIVLSVEQCSQLPENTTSSIDATNIEVSPVIKTIFRIRNQAEIAVEQLPRIFEKFYRVPQSDRWQQGGTGLGLALVQKLVEHLQGTIHVTSNQGWTTFTVTLSSEQQTMHCKS</sequence>
<evidence type="ECO:0000259" key="12">
    <source>
        <dbReference type="PROSITE" id="PS50113"/>
    </source>
</evidence>
<evidence type="ECO:0000256" key="6">
    <source>
        <dbReference type="ARBA" id="ARBA00023012"/>
    </source>
</evidence>
<dbReference type="InterPro" id="IPR036890">
    <property type="entry name" value="HATPase_C_sf"/>
</dbReference>
<dbReference type="PROSITE" id="PS50110">
    <property type="entry name" value="RESPONSE_REGULATORY"/>
    <property type="match status" value="1"/>
</dbReference>
<dbReference type="EC" id="2.7.13.3" evidence="2"/>
<accession>A0A6N8FZV3</accession>
<keyword evidence="3 7" id="KW-0597">Phosphoprotein</keyword>
<dbReference type="InterPro" id="IPR011006">
    <property type="entry name" value="CheY-like_superfamily"/>
</dbReference>
<dbReference type="Proteomes" id="UP000441797">
    <property type="component" value="Unassembled WGS sequence"/>
</dbReference>
<dbReference type="SUPFAM" id="SSF47384">
    <property type="entry name" value="Homodimeric domain of signal transducing histidine kinase"/>
    <property type="match status" value="1"/>
</dbReference>
<evidence type="ECO:0000256" key="1">
    <source>
        <dbReference type="ARBA" id="ARBA00000085"/>
    </source>
</evidence>
<feature type="modified residue" description="4-aspartylphosphate" evidence="7">
    <location>
        <position position="55"/>
    </location>
</feature>
<dbReference type="EMBL" id="NAPY01000040">
    <property type="protein sequence ID" value="MUL38491.1"/>
    <property type="molecule type" value="Genomic_DNA"/>
</dbReference>
<dbReference type="InterPro" id="IPR036097">
    <property type="entry name" value="HisK_dim/P_sf"/>
</dbReference>
<proteinExistence type="predicted"/>
<evidence type="ECO:0000256" key="8">
    <source>
        <dbReference type="SAM" id="Coils"/>
    </source>
</evidence>
<reference evidence="13 14" key="1">
    <citation type="journal article" date="2019" name="Front. Microbiol.">
        <title>Genomic Features for Desiccation Tolerance and Sugar Biosynthesis in the Extremophile Gloeocapsopsis sp. UTEX B3054.</title>
        <authorList>
            <person name="Urrejola C."/>
            <person name="Alcorta J."/>
            <person name="Salas L."/>
            <person name="Vasquez M."/>
            <person name="Polz M.F."/>
            <person name="Vicuna R."/>
            <person name="Diez B."/>
        </authorList>
    </citation>
    <scope>NUCLEOTIDE SEQUENCE [LARGE SCALE GENOMIC DNA]</scope>
    <source>
        <strain evidence="13 14">1H9</strain>
    </source>
</reference>
<dbReference type="Gene3D" id="3.40.50.2300">
    <property type="match status" value="1"/>
</dbReference>
<dbReference type="SMART" id="SM00388">
    <property type="entry name" value="HisKA"/>
    <property type="match status" value="1"/>
</dbReference>
<dbReference type="SMART" id="SM00086">
    <property type="entry name" value="PAC"/>
    <property type="match status" value="1"/>
</dbReference>
<feature type="domain" description="Response regulatory" evidence="10">
    <location>
        <begin position="5"/>
        <end position="120"/>
    </location>
</feature>
<dbReference type="Gene3D" id="3.30.450.20">
    <property type="entry name" value="PAS domain"/>
    <property type="match status" value="1"/>
</dbReference>
<dbReference type="AlphaFoldDB" id="A0A6N8FZV3"/>
<keyword evidence="14" id="KW-1185">Reference proteome</keyword>
<feature type="domain" description="Histidine kinase" evidence="9">
    <location>
        <begin position="286"/>
        <end position="521"/>
    </location>
</feature>
<keyword evidence="4" id="KW-0808">Transferase</keyword>